<evidence type="ECO:0000313" key="2">
    <source>
        <dbReference type="EMBL" id="MBA6155533.1"/>
    </source>
</evidence>
<gene>
    <name evidence="2" type="ORF">H3Z83_03210</name>
</gene>
<sequence>MKNIKTLIILITIVACQFVNAQFEEKFYFPKKEWREVKIPYSEDFISVEEDTIHTAFFQPKVTPKASVLFFHGAGGNISTYMYMIEPLVENGYQVYAVDFRGYGKSTGNPTHINIKSDVEVIYAKMKKNEVIKNTKLIVMGASLGCQIATYFTKNHQDEVSALILDGGFASFADVAKIYAPKEAHMFIEGALGKMYPSKNEIKGIEDMPKLIIHGKVDKSIPMSQSEVVFKNAKEPKAFFVSEKGHLEALKLETEKVFKEIDKLLTTQQ</sequence>
<dbReference type="AlphaFoldDB" id="A0A839AK99"/>
<evidence type="ECO:0000259" key="1">
    <source>
        <dbReference type="Pfam" id="PF12146"/>
    </source>
</evidence>
<evidence type="ECO:0000313" key="3">
    <source>
        <dbReference type="Proteomes" id="UP000563906"/>
    </source>
</evidence>
<dbReference type="SUPFAM" id="SSF53474">
    <property type="entry name" value="alpha/beta-Hydrolases"/>
    <property type="match status" value="1"/>
</dbReference>
<dbReference type="PANTHER" id="PTHR12277">
    <property type="entry name" value="ALPHA/BETA HYDROLASE DOMAIN-CONTAINING PROTEIN"/>
    <property type="match status" value="1"/>
</dbReference>
<keyword evidence="2" id="KW-0378">Hydrolase</keyword>
<protein>
    <submittedName>
        <fullName evidence="2">Alpha/beta fold hydrolase</fullName>
    </submittedName>
</protein>
<organism evidence="2 3">
    <name type="scientific">Tenacibaculum pelagium</name>
    <dbReference type="NCBI Taxonomy" id="2759527"/>
    <lineage>
        <taxon>Bacteria</taxon>
        <taxon>Pseudomonadati</taxon>
        <taxon>Bacteroidota</taxon>
        <taxon>Flavobacteriia</taxon>
        <taxon>Flavobacteriales</taxon>
        <taxon>Flavobacteriaceae</taxon>
        <taxon>Tenacibaculum</taxon>
    </lineage>
</organism>
<dbReference type="EMBL" id="JACGLS010000001">
    <property type="protein sequence ID" value="MBA6155533.1"/>
    <property type="molecule type" value="Genomic_DNA"/>
</dbReference>
<dbReference type="Pfam" id="PF12146">
    <property type="entry name" value="Hydrolase_4"/>
    <property type="match status" value="1"/>
</dbReference>
<comment type="caution">
    <text evidence="2">The sequence shown here is derived from an EMBL/GenBank/DDBJ whole genome shotgun (WGS) entry which is preliminary data.</text>
</comment>
<dbReference type="InterPro" id="IPR029058">
    <property type="entry name" value="AB_hydrolase_fold"/>
</dbReference>
<name>A0A839AK99_9FLAO</name>
<dbReference type="Gene3D" id="3.40.50.1820">
    <property type="entry name" value="alpha/beta hydrolase"/>
    <property type="match status" value="1"/>
</dbReference>
<dbReference type="InterPro" id="IPR022742">
    <property type="entry name" value="Hydrolase_4"/>
</dbReference>
<dbReference type="GO" id="GO:0016787">
    <property type="term" value="F:hydrolase activity"/>
    <property type="evidence" value="ECO:0007669"/>
    <property type="project" value="UniProtKB-KW"/>
</dbReference>
<dbReference type="PANTHER" id="PTHR12277:SF81">
    <property type="entry name" value="PROTEIN ABHD13"/>
    <property type="match status" value="1"/>
</dbReference>
<reference evidence="2 3" key="1">
    <citation type="submission" date="2020-07" db="EMBL/GenBank/DDBJ databases">
        <title>Bacterium isolated from marine sediment.</title>
        <authorList>
            <person name="Shang D."/>
            <person name="Du Z.-J."/>
        </authorList>
    </citation>
    <scope>NUCLEOTIDE SEQUENCE [LARGE SCALE GENOMIC DNA]</scope>
    <source>
        <strain evidence="2 3">S7007</strain>
    </source>
</reference>
<dbReference type="Proteomes" id="UP000563906">
    <property type="component" value="Unassembled WGS sequence"/>
</dbReference>
<keyword evidence="3" id="KW-1185">Reference proteome</keyword>
<accession>A0A839AK99</accession>
<dbReference type="RefSeq" id="WP_182124031.1">
    <property type="nucleotide sequence ID" value="NZ_JACGLS010000001.1"/>
</dbReference>
<proteinExistence type="predicted"/>
<feature type="domain" description="Serine aminopeptidase S33" evidence="1">
    <location>
        <begin position="64"/>
        <end position="174"/>
    </location>
</feature>
<dbReference type="PROSITE" id="PS51257">
    <property type="entry name" value="PROKAR_LIPOPROTEIN"/>
    <property type="match status" value="1"/>
</dbReference>